<evidence type="ECO:0000256" key="1">
    <source>
        <dbReference type="SAM" id="Phobius"/>
    </source>
</evidence>
<evidence type="ECO:0000313" key="2">
    <source>
        <dbReference type="EMBL" id="HIT97614.1"/>
    </source>
</evidence>
<sequence>MKEWTDELKDPVFRIPEGYFENLSTRLDERIAPPRNVRGRSVRMRLLRWSSAAAVIAALAIGIGLHLHTQANSNPQIALSGEDARHIASEYLSAIGYTEEENESIKEPIEEWLESSEESGIIYIEQNNIYGVDGAAIEEYICDHYNLMELATL</sequence>
<reference evidence="2" key="2">
    <citation type="journal article" date="2021" name="PeerJ">
        <title>Extensive microbial diversity within the chicken gut microbiome revealed by metagenomics and culture.</title>
        <authorList>
            <person name="Gilroy R."/>
            <person name="Ravi A."/>
            <person name="Getino M."/>
            <person name="Pursley I."/>
            <person name="Horton D.L."/>
            <person name="Alikhan N.F."/>
            <person name="Baker D."/>
            <person name="Gharbi K."/>
            <person name="Hall N."/>
            <person name="Watson M."/>
            <person name="Adriaenssens E.M."/>
            <person name="Foster-Nyarko E."/>
            <person name="Jarju S."/>
            <person name="Secka A."/>
            <person name="Antonio M."/>
            <person name="Oren A."/>
            <person name="Chaudhuri R.R."/>
            <person name="La Ragione R."/>
            <person name="Hildebrand F."/>
            <person name="Pallen M.J."/>
        </authorList>
    </citation>
    <scope>NUCLEOTIDE SEQUENCE</scope>
    <source>
        <strain evidence="2">1383</strain>
    </source>
</reference>
<proteinExistence type="predicted"/>
<feature type="transmembrane region" description="Helical" evidence="1">
    <location>
        <begin position="46"/>
        <end position="67"/>
    </location>
</feature>
<protein>
    <submittedName>
        <fullName evidence="2">Uncharacterized protein</fullName>
    </submittedName>
</protein>
<keyword evidence="1" id="KW-1133">Transmembrane helix</keyword>
<dbReference type="Proteomes" id="UP000824161">
    <property type="component" value="Unassembled WGS sequence"/>
</dbReference>
<evidence type="ECO:0000313" key="3">
    <source>
        <dbReference type="Proteomes" id="UP000824161"/>
    </source>
</evidence>
<comment type="caution">
    <text evidence="2">The sequence shown here is derived from an EMBL/GenBank/DDBJ whole genome shotgun (WGS) entry which is preliminary data.</text>
</comment>
<dbReference type="EMBL" id="DVLY01000049">
    <property type="protein sequence ID" value="HIT97614.1"/>
    <property type="molecule type" value="Genomic_DNA"/>
</dbReference>
<keyword evidence="1" id="KW-0812">Transmembrane</keyword>
<keyword evidence="1" id="KW-0472">Membrane</keyword>
<name>A0A9D1H9S5_9FLAO</name>
<gene>
    <name evidence="2" type="ORF">IAC44_02115</name>
</gene>
<accession>A0A9D1H9S5</accession>
<reference evidence="2" key="1">
    <citation type="submission" date="2020-10" db="EMBL/GenBank/DDBJ databases">
        <authorList>
            <person name="Gilroy R."/>
        </authorList>
    </citation>
    <scope>NUCLEOTIDE SEQUENCE</scope>
    <source>
        <strain evidence="2">1383</strain>
    </source>
</reference>
<dbReference type="AlphaFoldDB" id="A0A9D1H9S5"/>
<organism evidence="2 3">
    <name type="scientific">Candidatus Merdimorpha stercoravium</name>
    <dbReference type="NCBI Taxonomy" id="2840863"/>
    <lineage>
        <taxon>Bacteria</taxon>
        <taxon>Pseudomonadati</taxon>
        <taxon>Bacteroidota</taxon>
        <taxon>Flavobacteriia</taxon>
        <taxon>Flavobacteriales</taxon>
        <taxon>Candidatus Merdimorpha</taxon>
    </lineage>
</organism>